<protein>
    <submittedName>
        <fullName evidence="2">Uncharacterized protein</fullName>
    </submittedName>
</protein>
<evidence type="ECO:0000313" key="2">
    <source>
        <dbReference type="EMBL" id="GFE12275.1"/>
    </source>
</evidence>
<keyword evidence="3" id="KW-1185">Reference proteome</keyword>
<comment type="caution">
    <text evidence="2">The sequence shown here is derived from an EMBL/GenBank/DDBJ whole genome shotgun (WGS) entry which is preliminary data.</text>
</comment>
<accession>A0A640SS13</accession>
<evidence type="ECO:0000256" key="1">
    <source>
        <dbReference type="SAM" id="MobiDB-lite"/>
    </source>
</evidence>
<dbReference type="Proteomes" id="UP000430079">
    <property type="component" value="Unassembled WGS sequence"/>
</dbReference>
<feature type="region of interest" description="Disordered" evidence="1">
    <location>
        <begin position="93"/>
        <end position="113"/>
    </location>
</feature>
<dbReference type="AlphaFoldDB" id="A0A640SS13"/>
<organism evidence="2 3">
    <name type="scientific">Streptomyces glebosus</name>
    <dbReference type="NCBI Taxonomy" id="249580"/>
    <lineage>
        <taxon>Bacteria</taxon>
        <taxon>Bacillati</taxon>
        <taxon>Actinomycetota</taxon>
        <taxon>Actinomycetes</taxon>
        <taxon>Kitasatosporales</taxon>
        <taxon>Streptomycetaceae</taxon>
        <taxon>Streptomyces</taxon>
    </lineage>
</organism>
<proteinExistence type="predicted"/>
<name>A0A640SS13_9ACTN</name>
<gene>
    <name evidence="2" type="ORF">Sgleb_03220</name>
</gene>
<reference evidence="2 3" key="1">
    <citation type="submission" date="2019-12" db="EMBL/GenBank/DDBJ databases">
        <title>Whole genome shotgun sequence of Streptomyces hygroscopicus subsp. glebosus NBRC 13786.</title>
        <authorList>
            <person name="Ichikawa N."/>
            <person name="Kimura A."/>
            <person name="Kitahashi Y."/>
            <person name="Komaki H."/>
            <person name="Tamura T."/>
        </authorList>
    </citation>
    <scope>NUCLEOTIDE SEQUENCE [LARGE SCALE GENOMIC DNA]</scope>
    <source>
        <strain evidence="2 3">NBRC 13786</strain>
    </source>
</reference>
<feature type="compositionally biased region" description="Basic residues" evidence="1">
    <location>
        <begin position="104"/>
        <end position="113"/>
    </location>
</feature>
<dbReference type="EMBL" id="BLIO01000001">
    <property type="protein sequence ID" value="GFE12275.1"/>
    <property type="molecule type" value="Genomic_DNA"/>
</dbReference>
<sequence>MPRAPAVAGRVRAIKGGMTIRARPSPDGRAVTPLRTRARCMRTCAARASSAPVALGGHPPAEQVIAMLLKVMRPRPEGCAPARLNRCAVWRHGRAPTARGQAGPRRRYRALCR</sequence>
<evidence type="ECO:0000313" key="3">
    <source>
        <dbReference type="Proteomes" id="UP000430079"/>
    </source>
</evidence>